<comment type="caution">
    <text evidence="1">The sequence shown here is derived from an EMBL/GenBank/DDBJ whole genome shotgun (WGS) entry which is preliminary data.</text>
</comment>
<name>A0A8T0IM44_CERPU</name>
<evidence type="ECO:0000313" key="2">
    <source>
        <dbReference type="Proteomes" id="UP000822688"/>
    </source>
</evidence>
<dbReference type="AlphaFoldDB" id="A0A8T0IM44"/>
<dbReference type="Proteomes" id="UP000822688">
    <property type="component" value="Chromosome 3"/>
</dbReference>
<protein>
    <submittedName>
        <fullName evidence="1">Uncharacterized protein</fullName>
    </submittedName>
</protein>
<organism evidence="1 2">
    <name type="scientific">Ceratodon purpureus</name>
    <name type="common">Fire moss</name>
    <name type="synonym">Dicranum purpureum</name>
    <dbReference type="NCBI Taxonomy" id="3225"/>
    <lineage>
        <taxon>Eukaryota</taxon>
        <taxon>Viridiplantae</taxon>
        <taxon>Streptophyta</taxon>
        <taxon>Embryophyta</taxon>
        <taxon>Bryophyta</taxon>
        <taxon>Bryophytina</taxon>
        <taxon>Bryopsida</taxon>
        <taxon>Dicranidae</taxon>
        <taxon>Pseudoditrichales</taxon>
        <taxon>Ditrichaceae</taxon>
        <taxon>Ceratodon</taxon>
    </lineage>
</organism>
<gene>
    <name evidence="1" type="ORF">KC19_3G173500</name>
</gene>
<keyword evidence="2" id="KW-1185">Reference proteome</keyword>
<sequence>MISSHISTTRWQQLNDNEGDDGRNCMRRGLDMTTLINLAMCCNTCVCVTMCEHTPNRSGLKVHRYRSGLGESLDQRSSVYYSTWLSCNSANIREFIPVSDAGVSVCSASSPPFTNQPWPFLLRIGARLDGI</sequence>
<dbReference type="EMBL" id="CM026423">
    <property type="protein sequence ID" value="KAG0583941.1"/>
    <property type="molecule type" value="Genomic_DNA"/>
</dbReference>
<evidence type="ECO:0000313" key="1">
    <source>
        <dbReference type="EMBL" id="KAG0583941.1"/>
    </source>
</evidence>
<proteinExistence type="predicted"/>
<reference evidence="1" key="1">
    <citation type="submission" date="2020-06" db="EMBL/GenBank/DDBJ databases">
        <title>WGS assembly of Ceratodon purpureus strain R40.</title>
        <authorList>
            <person name="Carey S.B."/>
            <person name="Jenkins J."/>
            <person name="Shu S."/>
            <person name="Lovell J.T."/>
            <person name="Sreedasyam A."/>
            <person name="Maumus F."/>
            <person name="Tiley G.P."/>
            <person name="Fernandez-Pozo N."/>
            <person name="Barry K."/>
            <person name="Chen C."/>
            <person name="Wang M."/>
            <person name="Lipzen A."/>
            <person name="Daum C."/>
            <person name="Saski C.A."/>
            <person name="Payton A.C."/>
            <person name="Mcbreen J.C."/>
            <person name="Conrad R.E."/>
            <person name="Kollar L.M."/>
            <person name="Olsson S."/>
            <person name="Huttunen S."/>
            <person name="Landis J.B."/>
            <person name="Wickett N.J."/>
            <person name="Johnson M.G."/>
            <person name="Rensing S.A."/>
            <person name="Grimwood J."/>
            <person name="Schmutz J."/>
            <person name="Mcdaniel S.F."/>
        </authorList>
    </citation>
    <scope>NUCLEOTIDE SEQUENCE</scope>
    <source>
        <strain evidence="1">R40</strain>
    </source>
</reference>
<accession>A0A8T0IM44</accession>